<proteinExistence type="predicted"/>
<evidence type="ECO:0000313" key="2">
    <source>
        <dbReference type="EMBL" id="OEV13004.1"/>
    </source>
</evidence>
<feature type="transmembrane region" description="Helical" evidence="1">
    <location>
        <begin position="40"/>
        <end position="65"/>
    </location>
</feature>
<feature type="transmembrane region" description="Helical" evidence="1">
    <location>
        <begin position="229"/>
        <end position="252"/>
    </location>
</feature>
<keyword evidence="1" id="KW-0472">Membrane</keyword>
<accession>A0A1E7LA21</accession>
<dbReference type="AlphaFoldDB" id="A0A1E7LA21"/>
<gene>
    <name evidence="2" type="ORF">AN218_05705</name>
</gene>
<sequence>MILPPLRIRVMSTVTGYPVEMLMDKPAHVTRMSRSPTGPLWAYLDAAGLLLLIVPNMVTSLALFAQLCGIRIGAGIRTLPLTLEWISAGCAFLWLGILVIGRRPRGRTRAAAAAVGATAVYASTPAAGQIQHPYLQYVALIATLTWLVLEVCRRHGICPRCLGLAPPDARDQRQQALMVGWMSVQAYVPAVLAVVTLPVLLSWWDGAPLLRAPQIDVLGISPDRPLGGVLNLLLCAGVVEDLIVVAGVTAVLTSAAASARVVYATVGLAAAVLHLYLGLPGLVFGISDALRAGLLRRYGRLTPMIMSHLICDIFAFALSGMSFLATLAVGAVLVVAFKTIERLHVSESEELRQNSPDLEISIDAVPLSGGKIRQ</sequence>
<feature type="transmembrane region" description="Helical" evidence="1">
    <location>
        <begin position="261"/>
        <end position="286"/>
    </location>
</feature>
<keyword evidence="1" id="KW-1133">Transmembrane helix</keyword>
<keyword evidence="3" id="KW-1185">Reference proteome</keyword>
<evidence type="ECO:0000313" key="3">
    <source>
        <dbReference type="Proteomes" id="UP000176005"/>
    </source>
</evidence>
<protein>
    <submittedName>
        <fullName evidence="2">Uncharacterized protein</fullName>
    </submittedName>
</protein>
<dbReference type="EMBL" id="LJGW01000107">
    <property type="protein sequence ID" value="OEV13004.1"/>
    <property type="molecule type" value="Genomic_DNA"/>
</dbReference>
<evidence type="ECO:0000256" key="1">
    <source>
        <dbReference type="SAM" id="Phobius"/>
    </source>
</evidence>
<feature type="transmembrane region" description="Helical" evidence="1">
    <location>
        <begin position="306"/>
        <end position="337"/>
    </location>
</feature>
<dbReference type="Proteomes" id="UP000176005">
    <property type="component" value="Unassembled WGS sequence"/>
</dbReference>
<name>A0A1E7LA21_9ACTN</name>
<feature type="transmembrane region" description="Helical" evidence="1">
    <location>
        <begin position="179"/>
        <end position="204"/>
    </location>
</feature>
<reference evidence="2 3" key="1">
    <citation type="journal article" date="2016" name="Front. Microbiol.">
        <title>Comparative Genomics Analysis of Streptomyces Species Reveals Their Adaptation to the Marine Environment and Their Diversity at the Genomic Level.</title>
        <authorList>
            <person name="Tian X."/>
            <person name="Zhang Z."/>
            <person name="Yang T."/>
            <person name="Chen M."/>
            <person name="Li J."/>
            <person name="Chen F."/>
            <person name="Yang J."/>
            <person name="Li W."/>
            <person name="Zhang B."/>
            <person name="Zhang Z."/>
            <person name="Wu J."/>
            <person name="Zhang C."/>
            <person name="Long L."/>
            <person name="Xiao J."/>
        </authorList>
    </citation>
    <scope>NUCLEOTIDE SEQUENCE [LARGE SCALE GENOMIC DNA]</scope>
    <source>
        <strain evidence="2 3">SCSIO 10429</strain>
    </source>
</reference>
<keyword evidence="1" id="KW-0812">Transmembrane</keyword>
<organism evidence="2 3">
    <name type="scientific">Streptomyces nanshensis</name>
    <dbReference type="NCBI Taxonomy" id="518642"/>
    <lineage>
        <taxon>Bacteria</taxon>
        <taxon>Bacillati</taxon>
        <taxon>Actinomycetota</taxon>
        <taxon>Actinomycetes</taxon>
        <taxon>Kitasatosporales</taxon>
        <taxon>Streptomycetaceae</taxon>
        <taxon>Streptomyces</taxon>
    </lineage>
</organism>
<comment type="caution">
    <text evidence="2">The sequence shown here is derived from an EMBL/GenBank/DDBJ whole genome shotgun (WGS) entry which is preliminary data.</text>
</comment>
<feature type="transmembrane region" description="Helical" evidence="1">
    <location>
        <begin position="85"/>
        <end position="101"/>
    </location>
</feature>